<feature type="domain" description="ZW10 C-terminal helical" evidence="3">
    <location>
        <begin position="556"/>
        <end position="700"/>
    </location>
</feature>
<keyword evidence="5" id="KW-1185">Reference proteome</keyword>
<dbReference type="Proteomes" id="UP000625711">
    <property type="component" value="Unassembled WGS sequence"/>
</dbReference>
<dbReference type="Gene3D" id="1.10.357.150">
    <property type="match status" value="1"/>
</dbReference>
<protein>
    <recommendedName>
        <fullName evidence="6">Centromere/kinetochore protein zw10-like protein</fullName>
    </recommendedName>
</protein>
<evidence type="ECO:0000259" key="3">
    <source>
        <dbReference type="Pfam" id="PF22766"/>
    </source>
</evidence>
<dbReference type="AlphaFoldDB" id="A0A834MJP3"/>
<dbReference type="Pfam" id="PF20666">
    <property type="entry name" value="ZW10_C"/>
    <property type="match status" value="1"/>
</dbReference>
<dbReference type="InterPro" id="IPR055148">
    <property type="entry name" value="ZW10_C_2"/>
</dbReference>
<feature type="domain" description="Centromere/kinetochore protein zw10 middle" evidence="1">
    <location>
        <begin position="193"/>
        <end position="383"/>
    </location>
</feature>
<dbReference type="InterPro" id="IPR048343">
    <property type="entry name" value="ZW10_C"/>
</dbReference>
<evidence type="ECO:0000259" key="1">
    <source>
        <dbReference type="Pfam" id="PF20665"/>
    </source>
</evidence>
<sequence>MSILAEVIQSAETVDVEYINKTVPELKVHLETCKNEMVTTVENIYVKYSNRSKSNDILLSKVLQTQQTLGVLKDKAEYISSKDLVKCNQELSKNIDELAKIEFSLNIIKNLQSILKLIGEFDSELSKQNYIKCVEVFKELRDKYDESLPDETLDVITELKLTLSEKFHSFQSELKNAFTDNIRIYENMENTIILTIKKPNDNVKTAMIALYKNTEEIRPLNYLTKKFWDYFLTPIVNSEVVLTDSEDNTSVSLQLSIQNPDKKVHYKKVFEQLKMVLQFLLNNFNYEISENVTTLSYMGNDISHNLSELIIKNCLRDTIPSNAEELQNYKVVIEDTKELEKVLLDSKIFTEETSSILEYANKVDVLFVNKKCEEYVQKAISIMKMDLHDLVVVGVPYNSDFPLGQQTDFPQCCISKNVQQLLKLCEGILEEALQASPECSGRLFITVTNIVTKYPVFVSEFHKYYLSTLPQQIGLFFNNCQYIAYILKKWNLEYCSKLVHELLICNFTSEASQLPVMALDIFNNYLEGQVKQINEIMSGAQLDGPTIEKVDPKTEKCVRQCLRQQELLKTVWHKVLSYDLYNKYIGLIVDELCKSIINSIVKFEDIPARVAEQLVDVIKLVLTRAPKLFTDPKEITLFVPLWYKLNEVSFVLNASLVEINDRWADGKGPLALQFEADELKQLIKSLFQNTDRRAAVLERIKDSKT</sequence>
<dbReference type="InterPro" id="IPR048344">
    <property type="entry name" value="Zw10_middle"/>
</dbReference>
<dbReference type="InterPro" id="IPR046362">
    <property type="entry name" value="Zw10/DSL1_C_sf"/>
</dbReference>
<dbReference type="OrthoDB" id="534815at2759"/>
<dbReference type="GO" id="GO:0005737">
    <property type="term" value="C:cytoplasm"/>
    <property type="evidence" value="ECO:0007669"/>
    <property type="project" value="GOC"/>
</dbReference>
<name>A0A834MJP3_RHYFE</name>
<dbReference type="PANTHER" id="PTHR12205:SF0">
    <property type="entry name" value="CENTROMERE_KINETOCHORE PROTEIN ZW10 HOMOLOG"/>
    <property type="match status" value="1"/>
</dbReference>
<gene>
    <name evidence="4" type="ORF">GWI33_005356</name>
</gene>
<dbReference type="GO" id="GO:0006888">
    <property type="term" value="P:endoplasmic reticulum to Golgi vesicle-mediated transport"/>
    <property type="evidence" value="ECO:0007669"/>
    <property type="project" value="TreeGrafter"/>
</dbReference>
<dbReference type="Pfam" id="PF20665">
    <property type="entry name" value="Zw10_middle"/>
    <property type="match status" value="1"/>
</dbReference>
<dbReference type="PANTHER" id="PTHR12205">
    <property type="entry name" value="CENTROMERE/KINETOCHORE PROTEIN ZW10"/>
    <property type="match status" value="1"/>
</dbReference>
<evidence type="ECO:0000313" key="4">
    <source>
        <dbReference type="EMBL" id="KAF7286438.1"/>
    </source>
</evidence>
<dbReference type="GO" id="GO:1990423">
    <property type="term" value="C:RZZ complex"/>
    <property type="evidence" value="ECO:0007669"/>
    <property type="project" value="TreeGrafter"/>
</dbReference>
<comment type="caution">
    <text evidence="4">The sequence shown here is derived from an EMBL/GenBank/DDBJ whole genome shotgun (WGS) entry which is preliminary data.</text>
</comment>
<proteinExistence type="predicted"/>
<feature type="domain" description="Centromere/kinetochore protein zw10 C-terminal" evidence="2">
    <location>
        <begin position="409"/>
        <end position="532"/>
    </location>
</feature>
<evidence type="ECO:0000313" key="5">
    <source>
        <dbReference type="Proteomes" id="UP000625711"/>
    </source>
</evidence>
<dbReference type="Pfam" id="PF22766">
    <property type="entry name" value="ZW10_C2"/>
    <property type="match status" value="1"/>
</dbReference>
<reference evidence="4" key="1">
    <citation type="submission" date="2020-08" db="EMBL/GenBank/DDBJ databases">
        <title>Genome sequencing and assembly of the red palm weevil Rhynchophorus ferrugineus.</title>
        <authorList>
            <person name="Dias G.B."/>
            <person name="Bergman C.M."/>
            <person name="Manee M."/>
        </authorList>
    </citation>
    <scope>NUCLEOTIDE SEQUENCE</scope>
    <source>
        <strain evidence="4">AA-2017</strain>
        <tissue evidence="4">Whole larva</tissue>
    </source>
</reference>
<dbReference type="GO" id="GO:0007094">
    <property type="term" value="P:mitotic spindle assembly checkpoint signaling"/>
    <property type="evidence" value="ECO:0007669"/>
    <property type="project" value="TreeGrafter"/>
</dbReference>
<accession>A0A834MJP3</accession>
<evidence type="ECO:0000259" key="2">
    <source>
        <dbReference type="Pfam" id="PF20666"/>
    </source>
</evidence>
<evidence type="ECO:0008006" key="6">
    <source>
        <dbReference type="Google" id="ProtNLM"/>
    </source>
</evidence>
<dbReference type="EMBL" id="JAACXV010000026">
    <property type="protein sequence ID" value="KAF7286438.1"/>
    <property type="molecule type" value="Genomic_DNA"/>
</dbReference>
<organism evidence="4 5">
    <name type="scientific">Rhynchophorus ferrugineus</name>
    <name type="common">Red palm weevil</name>
    <name type="synonym">Curculio ferrugineus</name>
    <dbReference type="NCBI Taxonomy" id="354439"/>
    <lineage>
        <taxon>Eukaryota</taxon>
        <taxon>Metazoa</taxon>
        <taxon>Ecdysozoa</taxon>
        <taxon>Arthropoda</taxon>
        <taxon>Hexapoda</taxon>
        <taxon>Insecta</taxon>
        <taxon>Pterygota</taxon>
        <taxon>Neoptera</taxon>
        <taxon>Endopterygota</taxon>
        <taxon>Coleoptera</taxon>
        <taxon>Polyphaga</taxon>
        <taxon>Cucujiformia</taxon>
        <taxon>Curculionidae</taxon>
        <taxon>Dryophthorinae</taxon>
        <taxon>Rhynchophorus</taxon>
    </lineage>
</organism>